<name>A0ABP8QAW9_9GAMM</name>
<dbReference type="Pfam" id="PF00015">
    <property type="entry name" value="MCPsignal"/>
    <property type="match status" value="1"/>
</dbReference>
<protein>
    <submittedName>
        <fullName evidence="12">Methyl-accepting chemotaxis protein</fullName>
    </submittedName>
</protein>
<dbReference type="InterPro" id="IPR004089">
    <property type="entry name" value="MCPsignal_dom"/>
</dbReference>
<evidence type="ECO:0000313" key="13">
    <source>
        <dbReference type="Proteomes" id="UP001501321"/>
    </source>
</evidence>
<dbReference type="CDD" id="cd11386">
    <property type="entry name" value="MCP_signal"/>
    <property type="match status" value="1"/>
</dbReference>
<dbReference type="SUPFAM" id="SSF58104">
    <property type="entry name" value="Methyl-accepting chemotaxis protein (MCP) signaling domain"/>
    <property type="match status" value="1"/>
</dbReference>
<keyword evidence="6" id="KW-0472">Membrane</keyword>
<comment type="caution">
    <text evidence="12">The sequence shown here is derived from an EMBL/GenBank/DDBJ whole genome shotgun (WGS) entry which is preliminary data.</text>
</comment>
<comment type="subcellular location">
    <subcellularLocation>
        <location evidence="1">Cell membrane</location>
        <topology evidence="1">Multi-pass membrane protein</topology>
    </subcellularLocation>
</comment>
<dbReference type="Gene3D" id="1.10.287.950">
    <property type="entry name" value="Methyl-accepting chemotaxis protein"/>
    <property type="match status" value="1"/>
</dbReference>
<dbReference type="Gene3D" id="3.30.450.20">
    <property type="entry name" value="PAS domain"/>
    <property type="match status" value="2"/>
</dbReference>
<dbReference type="PROSITE" id="PS50885">
    <property type="entry name" value="HAMP"/>
    <property type="match status" value="1"/>
</dbReference>
<evidence type="ECO:0000256" key="8">
    <source>
        <dbReference type="ARBA" id="ARBA00029447"/>
    </source>
</evidence>
<dbReference type="PANTHER" id="PTHR32089:SF117">
    <property type="entry name" value="METHYL ACCEPTING SENSORY TRANSDUCER WITH CACHE_1 SMALL MOLECULE BINDING DOMAIN"/>
    <property type="match status" value="1"/>
</dbReference>
<dbReference type="Proteomes" id="UP001501321">
    <property type="component" value="Unassembled WGS sequence"/>
</dbReference>
<gene>
    <name evidence="12" type="ORF">GCM10023095_20020</name>
</gene>
<evidence type="ECO:0000256" key="6">
    <source>
        <dbReference type="ARBA" id="ARBA00023136"/>
    </source>
</evidence>
<sequence length="624" mass="67549">MKLTIRSKLILALACLLILSTGLQLLFTQQELSRNAAHQVAQFESAVSDAQVNYLKTWLDNSANIVESAKQALEQENPKAQLRQAQLAGKFDMIYAGTSTGQMLPSIDWQAPAGYDPRQRPWYQDAMAAGKMVVTAPYADASSGQLIITLAAPFSVAGRQGVLGGDVSIQSLVENVNAIHQEGIYGLLVDQDGNLIASPDPKQTLKPISQLNPELNAQTIAELARSQRSAEWVMSGVPSLVSVRQIPGYQWYFAMVYDRSIAYASSRQQLWQAVMANLLQLLLVAGVAAYIISRSLTPLKEMRDAVDDLAQGEGDLTRRLHIRRQDEIGAVAKRINLFLDKLQDMMRGIAETSSQLDSQSGRSHDMVSQNNQALATQQSEISQIATAVHEMSATANEVASNAEMTAEAARNSASSCESGKQVIARNQASITQLDGQLRHASGIIQELEKNALEINTILSTIQGIAEQTNLLALNAAIEAARAGEQGRGFAVVADEVRVLSKRTHSSTEEIRAMIETLQRNTQQAVSTMQQSQQLAQNSVEDANDATQALEAITQAITQISDMATQISSAAEEQRAVTDEVGRNIQATKDVSDALAEAAHTANQLATELKAIAQGMSQQVGRFKV</sequence>
<dbReference type="PANTHER" id="PTHR32089">
    <property type="entry name" value="METHYL-ACCEPTING CHEMOTAXIS PROTEIN MCPB"/>
    <property type="match status" value="1"/>
</dbReference>
<keyword evidence="4" id="KW-0812">Transmembrane</keyword>
<evidence type="ECO:0000256" key="7">
    <source>
        <dbReference type="ARBA" id="ARBA00023224"/>
    </source>
</evidence>
<dbReference type="CDD" id="cd06225">
    <property type="entry name" value="HAMP"/>
    <property type="match status" value="1"/>
</dbReference>
<evidence type="ECO:0000256" key="1">
    <source>
        <dbReference type="ARBA" id="ARBA00004651"/>
    </source>
</evidence>
<keyword evidence="13" id="KW-1185">Reference proteome</keyword>
<dbReference type="PROSITE" id="PS50111">
    <property type="entry name" value="CHEMOTAXIS_TRANSDUC_2"/>
    <property type="match status" value="1"/>
</dbReference>
<evidence type="ECO:0000256" key="3">
    <source>
        <dbReference type="ARBA" id="ARBA00022500"/>
    </source>
</evidence>
<evidence type="ECO:0000256" key="4">
    <source>
        <dbReference type="ARBA" id="ARBA00022692"/>
    </source>
</evidence>
<organism evidence="12 13">
    <name type="scientific">Pseudaeromonas paramecii</name>
    <dbReference type="NCBI Taxonomy" id="2138166"/>
    <lineage>
        <taxon>Bacteria</taxon>
        <taxon>Pseudomonadati</taxon>
        <taxon>Pseudomonadota</taxon>
        <taxon>Gammaproteobacteria</taxon>
        <taxon>Aeromonadales</taxon>
        <taxon>Aeromonadaceae</taxon>
        <taxon>Pseudaeromonas</taxon>
    </lineage>
</organism>
<dbReference type="InterPro" id="IPR033479">
    <property type="entry name" value="dCache_1"/>
</dbReference>
<evidence type="ECO:0000256" key="5">
    <source>
        <dbReference type="ARBA" id="ARBA00022989"/>
    </source>
</evidence>
<dbReference type="SUPFAM" id="SSF103190">
    <property type="entry name" value="Sensory domain-like"/>
    <property type="match status" value="1"/>
</dbReference>
<dbReference type="InterPro" id="IPR029151">
    <property type="entry name" value="Sensor-like_sf"/>
</dbReference>
<evidence type="ECO:0000259" key="11">
    <source>
        <dbReference type="PROSITE" id="PS50885"/>
    </source>
</evidence>
<keyword evidence="7 9" id="KW-0807">Transducer</keyword>
<keyword evidence="2" id="KW-1003">Cell membrane</keyword>
<dbReference type="SMART" id="SM00283">
    <property type="entry name" value="MA"/>
    <property type="match status" value="1"/>
</dbReference>
<evidence type="ECO:0000256" key="2">
    <source>
        <dbReference type="ARBA" id="ARBA00022475"/>
    </source>
</evidence>
<dbReference type="EMBL" id="BAABFC010000012">
    <property type="protein sequence ID" value="GAA4499604.1"/>
    <property type="molecule type" value="Genomic_DNA"/>
</dbReference>
<dbReference type="Pfam" id="PF00672">
    <property type="entry name" value="HAMP"/>
    <property type="match status" value="1"/>
</dbReference>
<dbReference type="SMART" id="SM00304">
    <property type="entry name" value="HAMP"/>
    <property type="match status" value="2"/>
</dbReference>
<evidence type="ECO:0000256" key="9">
    <source>
        <dbReference type="PROSITE-ProRule" id="PRU00284"/>
    </source>
</evidence>
<accession>A0ABP8QAW9</accession>
<feature type="domain" description="HAMP" evidence="11">
    <location>
        <begin position="293"/>
        <end position="347"/>
    </location>
</feature>
<dbReference type="InterPro" id="IPR003660">
    <property type="entry name" value="HAMP_dom"/>
</dbReference>
<dbReference type="Pfam" id="PF02743">
    <property type="entry name" value="dCache_1"/>
    <property type="match status" value="1"/>
</dbReference>
<feature type="domain" description="Methyl-accepting transducer" evidence="10">
    <location>
        <begin position="352"/>
        <end position="588"/>
    </location>
</feature>
<keyword evidence="3" id="KW-0145">Chemotaxis</keyword>
<dbReference type="RefSeq" id="WP_345012603.1">
    <property type="nucleotide sequence ID" value="NZ_BAABFC010000012.1"/>
</dbReference>
<reference evidence="13" key="1">
    <citation type="journal article" date="2019" name="Int. J. Syst. Evol. Microbiol.">
        <title>The Global Catalogue of Microorganisms (GCM) 10K type strain sequencing project: providing services to taxonomists for standard genome sequencing and annotation.</title>
        <authorList>
            <consortium name="The Broad Institute Genomics Platform"/>
            <consortium name="The Broad Institute Genome Sequencing Center for Infectious Disease"/>
            <person name="Wu L."/>
            <person name="Ma J."/>
        </authorList>
    </citation>
    <scope>NUCLEOTIDE SEQUENCE [LARGE SCALE GENOMIC DNA]</scope>
    <source>
        <strain evidence="13">JCM 32226</strain>
    </source>
</reference>
<evidence type="ECO:0000259" key="10">
    <source>
        <dbReference type="PROSITE" id="PS50111"/>
    </source>
</evidence>
<proteinExistence type="inferred from homology"/>
<keyword evidence="5" id="KW-1133">Transmembrane helix</keyword>
<comment type="similarity">
    <text evidence="8">Belongs to the methyl-accepting chemotaxis (MCP) protein family.</text>
</comment>
<evidence type="ECO:0000313" key="12">
    <source>
        <dbReference type="EMBL" id="GAA4499604.1"/>
    </source>
</evidence>
<dbReference type="CDD" id="cd12913">
    <property type="entry name" value="PDC1_MCP_like"/>
    <property type="match status" value="1"/>
</dbReference>
<dbReference type="CDD" id="cd12912">
    <property type="entry name" value="PDC2_MCP_like"/>
    <property type="match status" value="1"/>
</dbReference>